<reference evidence="2 3" key="1">
    <citation type="journal article" date="2016" name="Sci. Rep.">
        <title>Insights into Adaptations to a Near-Obligate Nematode Endoparasitic Lifestyle from the Finished Genome of Drechmeria coniospora.</title>
        <authorList>
            <person name="Zhang L."/>
            <person name="Zhou Z."/>
            <person name="Guo Q."/>
            <person name="Fokkens L."/>
            <person name="Miskei M."/>
            <person name="Pocsi I."/>
            <person name="Zhang W."/>
            <person name="Chen M."/>
            <person name="Wang L."/>
            <person name="Sun Y."/>
            <person name="Donzelli B.G."/>
            <person name="Gibson D.M."/>
            <person name="Nelson D.R."/>
            <person name="Luo J.G."/>
            <person name="Rep M."/>
            <person name="Liu H."/>
            <person name="Yang S."/>
            <person name="Wang J."/>
            <person name="Krasnoff S.B."/>
            <person name="Xu Y."/>
            <person name="Molnar I."/>
            <person name="Lin M."/>
        </authorList>
    </citation>
    <scope>NUCLEOTIDE SEQUENCE [LARGE SCALE GENOMIC DNA]</scope>
    <source>
        <strain evidence="2 3">ARSEF 6962</strain>
    </source>
</reference>
<gene>
    <name evidence="2" type="ORF">DCS_01046</name>
</gene>
<comment type="caution">
    <text evidence="2">The sequence shown here is derived from an EMBL/GenBank/DDBJ whole genome shotgun (WGS) entry which is preliminary data.</text>
</comment>
<name>A0A151GSC3_DRECN</name>
<dbReference type="EMBL" id="LAYC01000001">
    <property type="protein sequence ID" value="KYK59912.1"/>
    <property type="molecule type" value="Genomic_DNA"/>
</dbReference>
<dbReference type="GeneID" id="63713689"/>
<protein>
    <submittedName>
        <fullName evidence="2">Uncharacterized protein</fullName>
    </submittedName>
</protein>
<dbReference type="InParanoid" id="A0A151GSC3"/>
<evidence type="ECO:0000256" key="1">
    <source>
        <dbReference type="SAM" id="MobiDB-lite"/>
    </source>
</evidence>
<accession>A0A151GSC3</accession>
<organism evidence="2 3">
    <name type="scientific">Drechmeria coniospora</name>
    <name type="common">Nematophagous fungus</name>
    <name type="synonym">Meria coniospora</name>
    <dbReference type="NCBI Taxonomy" id="98403"/>
    <lineage>
        <taxon>Eukaryota</taxon>
        <taxon>Fungi</taxon>
        <taxon>Dikarya</taxon>
        <taxon>Ascomycota</taxon>
        <taxon>Pezizomycotina</taxon>
        <taxon>Sordariomycetes</taxon>
        <taxon>Hypocreomycetidae</taxon>
        <taxon>Hypocreales</taxon>
        <taxon>Ophiocordycipitaceae</taxon>
        <taxon>Drechmeria</taxon>
    </lineage>
</organism>
<sequence>MRGRVPPGMMVETECNAATSDKHVRVCVLESRVPGRGSSRARMPVRGVRRRASRSLSSRSSSSSRPFHPTGRYGRAATTQAYGGCAWTDGTQAWYVGPHRARFCSTWTGPNARHSAAAGGIGRLAGSLDGTATDGIGSRESARQGVSVLAFARIQPWTAAAMAECSGPKGPLLPPLAARIPAIRSFTLSSSSARARESVRRRLMAPFSFLGTDILCHGGYRAADARRGSHARRRPRYGRAKGVKHGEWSRRYGRNGLLMVTSVQRRTQVQMRRRA</sequence>
<evidence type="ECO:0000313" key="2">
    <source>
        <dbReference type="EMBL" id="KYK59912.1"/>
    </source>
</evidence>
<keyword evidence="3" id="KW-1185">Reference proteome</keyword>
<dbReference type="Proteomes" id="UP000076580">
    <property type="component" value="Chromosome 01"/>
</dbReference>
<dbReference type="RefSeq" id="XP_040659264.1">
    <property type="nucleotide sequence ID" value="XM_040798381.1"/>
</dbReference>
<evidence type="ECO:0000313" key="3">
    <source>
        <dbReference type="Proteomes" id="UP000076580"/>
    </source>
</evidence>
<dbReference type="AlphaFoldDB" id="A0A151GSC3"/>
<feature type="compositionally biased region" description="Low complexity" evidence="1">
    <location>
        <begin position="54"/>
        <end position="66"/>
    </location>
</feature>
<feature type="region of interest" description="Disordered" evidence="1">
    <location>
        <begin position="35"/>
        <end position="74"/>
    </location>
</feature>
<proteinExistence type="predicted"/>